<dbReference type="EMBL" id="JAPUUL010000490">
    <property type="protein sequence ID" value="KAJ8130477.1"/>
    <property type="molecule type" value="Genomic_DNA"/>
</dbReference>
<proteinExistence type="predicted"/>
<dbReference type="Proteomes" id="UP001153332">
    <property type="component" value="Unassembled WGS sequence"/>
</dbReference>
<sequence>MKTSEIRRYRRIADFSFLHAKTLEDQLKLRAKPNARLIAAFDINNSFTTDDIHVHDKFLKRAKNIIHLVHTEDWIKLGEVSKTVVDCCLNHFKDDLPYIPLASFVRVFSFSFVLHTLFGIEPMEVDLDQVNKATGAIHRLWIESKKKHFVPSLYDKKLLNNALERLLPEETMSDDRPRPLDLIIPAYETLWRVVLLTFVSVAVRNLDPATEEELQEAVRNVPQCFFQKNDIEMRALAIAREGLRLYPPTKRIYRATSTADGDSGIVFANVLACHRDRSAWGADALEFKPRRFHNLPHGKEGPSYFPFGVGRHRCPASAGYGEKIIVLLVIELARCFGTRRTGLKIHFGDVELQQRVSTPLPSSRGDMENWVLELAEEM</sequence>
<evidence type="ECO:0000313" key="2">
    <source>
        <dbReference type="Proteomes" id="UP001153332"/>
    </source>
</evidence>
<accession>A0ACC2JSK8</accession>
<evidence type="ECO:0000313" key="1">
    <source>
        <dbReference type="EMBL" id="KAJ8130477.1"/>
    </source>
</evidence>
<name>A0ACC2JSK8_9PEZI</name>
<keyword evidence="2" id="KW-1185">Reference proteome</keyword>
<protein>
    <submittedName>
        <fullName evidence="1">Uncharacterized protein</fullName>
    </submittedName>
</protein>
<gene>
    <name evidence="1" type="ORF">O1611_g3153</name>
</gene>
<comment type="caution">
    <text evidence="1">The sequence shown here is derived from an EMBL/GenBank/DDBJ whole genome shotgun (WGS) entry which is preliminary data.</text>
</comment>
<organism evidence="1 2">
    <name type="scientific">Lasiodiplodia mahajangana</name>
    <dbReference type="NCBI Taxonomy" id="1108764"/>
    <lineage>
        <taxon>Eukaryota</taxon>
        <taxon>Fungi</taxon>
        <taxon>Dikarya</taxon>
        <taxon>Ascomycota</taxon>
        <taxon>Pezizomycotina</taxon>
        <taxon>Dothideomycetes</taxon>
        <taxon>Dothideomycetes incertae sedis</taxon>
        <taxon>Botryosphaeriales</taxon>
        <taxon>Botryosphaeriaceae</taxon>
        <taxon>Lasiodiplodia</taxon>
    </lineage>
</organism>
<reference evidence="1" key="1">
    <citation type="submission" date="2022-12" db="EMBL/GenBank/DDBJ databases">
        <title>Genome Sequence of Lasiodiplodia mahajangana.</title>
        <authorList>
            <person name="Buettner E."/>
        </authorList>
    </citation>
    <scope>NUCLEOTIDE SEQUENCE</scope>
    <source>
        <strain evidence="1">VT137</strain>
    </source>
</reference>